<dbReference type="AlphaFoldDB" id="A0A939BTR9"/>
<feature type="transmembrane region" description="Helical" evidence="7">
    <location>
        <begin position="224"/>
        <end position="241"/>
    </location>
</feature>
<feature type="transmembrane region" description="Helical" evidence="7">
    <location>
        <begin position="12"/>
        <end position="37"/>
    </location>
</feature>
<dbReference type="PANTHER" id="PTHR23513:SF6">
    <property type="entry name" value="MAJOR FACILITATOR SUPERFAMILY ASSOCIATED DOMAIN-CONTAINING PROTEIN"/>
    <property type="match status" value="1"/>
</dbReference>
<keyword evidence="2" id="KW-0813">Transport</keyword>
<accession>A0A939BTR9</accession>
<evidence type="ECO:0000256" key="5">
    <source>
        <dbReference type="ARBA" id="ARBA00022989"/>
    </source>
</evidence>
<evidence type="ECO:0000256" key="2">
    <source>
        <dbReference type="ARBA" id="ARBA00022448"/>
    </source>
</evidence>
<keyword evidence="9" id="KW-1185">Reference proteome</keyword>
<keyword evidence="5 7" id="KW-1133">Transmembrane helix</keyword>
<dbReference type="Gene3D" id="1.20.1250.20">
    <property type="entry name" value="MFS general substrate transporter like domains"/>
    <property type="match status" value="1"/>
</dbReference>
<keyword evidence="4 7" id="KW-0812">Transmembrane</keyword>
<protein>
    <submittedName>
        <fullName evidence="8">MFS family permease</fullName>
    </submittedName>
</protein>
<gene>
    <name evidence="8" type="ORF">JOD01_001359</name>
</gene>
<reference evidence="8" key="1">
    <citation type="submission" date="2021-01" db="EMBL/GenBank/DDBJ databases">
        <title>Genomic Encyclopedia of Type Strains, Phase IV (KMG-IV): sequencing the most valuable type-strain genomes for metagenomic binning, comparative biology and taxonomic classification.</title>
        <authorList>
            <person name="Goeker M."/>
        </authorList>
    </citation>
    <scope>NUCLEOTIDE SEQUENCE</scope>
    <source>
        <strain evidence="8">DSM 25523</strain>
    </source>
</reference>
<proteinExistence type="predicted"/>
<dbReference type="GO" id="GO:0005886">
    <property type="term" value="C:plasma membrane"/>
    <property type="evidence" value="ECO:0007669"/>
    <property type="project" value="UniProtKB-SubCell"/>
</dbReference>
<feature type="transmembrane region" description="Helical" evidence="7">
    <location>
        <begin position="348"/>
        <end position="371"/>
    </location>
</feature>
<dbReference type="PANTHER" id="PTHR23513">
    <property type="entry name" value="INTEGRAL MEMBRANE EFFLUX PROTEIN-RELATED"/>
    <property type="match status" value="1"/>
</dbReference>
<dbReference type="InterPro" id="IPR036259">
    <property type="entry name" value="MFS_trans_sf"/>
</dbReference>
<feature type="transmembrane region" description="Helical" evidence="7">
    <location>
        <begin position="288"/>
        <end position="306"/>
    </location>
</feature>
<feature type="transmembrane region" description="Helical" evidence="7">
    <location>
        <begin position="102"/>
        <end position="120"/>
    </location>
</feature>
<dbReference type="EMBL" id="JAFBEB010000003">
    <property type="protein sequence ID" value="MBM7589759.1"/>
    <property type="molecule type" value="Genomic_DNA"/>
</dbReference>
<keyword evidence="3" id="KW-1003">Cell membrane</keyword>
<dbReference type="Pfam" id="PF05977">
    <property type="entry name" value="MFS_3"/>
    <property type="match status" value="1"/>
</dbReference>
<organism evidence="8 9">
    <name type="scientific">Brevibacillus fulvus</name>
    <dbReference type="NCBI Taxonomy" id="1125967"/>
    <lineage>
        <taxon>Bacteria</taxon>
        <taxon>Bacillati</taxon>
        <taxon>Bacillota</taxon>
        <taxon>Bacilli</taxon>
        <taxon>Bacillales</taxon>
        <taxon>Paenibacillaceae</taxon>
        <taxon>Brevibacillus</taxon>
    </lineage>
</organism>
<evidence type="ECO:0000256" key="4">
    <source>
        <dbReference type="ARBA" id="ARBA00022692"/>
    </source>
</evidence>
<evidence type="ECO:0000256" key="1">
    <source>
        <dbReference type="ARBA" id="ARBA00004651"/>
    </source>
</evidence>
<feature type="transmembrane region" description="Helical" evidence="7">
    <location>
        <begin position="167"/>
        <end position="185"/>
    </location>
</feature>
<feature type="transmembrane region" description="Helical" evidence="7">
    <location>
        <begin position="261"/>
        <end position="281"/>
    </location>
</feature>
<feature type="transmembrane region" description="Helical" evidence="7">
    <location>
        <begin position="76"/>
        <end position="96"/>
    </location>
</feature>
<evidence type="ECO:0000313" key="8">
    <source>
        <dbReference type="EMBL" id="MBM7589759.1"/>
    </source>
</evidence>
<evidence type="ECO:0000256" key="7">
    <source>
        <dbReference type="SAM" id="Phobius"/>
    </source>
</evidence>
<feature type="transmembrane region" description="Helical" evidence="7">
    <location>
        <begin position="312"/>
        <end position="336"/>
    </location>
</feature>
<dbReference type="Proteomes" id="UP000717624">
    <property type="component" value="Unassembled WGS sequence"/>
</dbReference>
<comment type="subcellular location">
    <subcellularLocation>
        <location evidence="1">Cell membrane</location>
        <topology evidence="1">Multi-pass membrane protein</topology>
    </subcellularLocation>
</comment>
<evidence type="ECO:0000256" key="6">
    <source>
        <dbReference type="ARBA" id="ARBA00023136"/>
    </source>
</evidence>
<dbReference type="SUPFAM" id="SSF103473">
    <property type="entry name" value="MFS general substrate transporter"/>
    <property type="match status" value="1"/>
</dbReference>
<comment type="caution">
    <text evidence="8">The sequence shown here is derived from an EMBL/GenBank/DDBJ whole genome shotgun (WGS) entry which is preliminary data.</text>
</comment>
<dbReference type="CDD" id="cd06173">
    <property type="entry name" value="MFS_MefA_like"/>
    <property type="match status" value="1"/>
</dbReference>
<evidence type="ECO:0000313" key="9">
    <source>
        <dbReference type="Proteomes" id="UP000717624"/>
    </source>
</evidence>
<sequence>MGLSVWKNGRFVKLWTAQLTSNIGDQFYSIALLWYLLQQTGSSAALSLITIPDMVAGFLFYLIGGVLADRCQPRKLMVGADLARLFIVAAIGLMVYFSDVPFPFFFFAQFLLGIFSTLFQPAKTVALKAMVLPEQLSEANAILDSTFRTVRILAPMSIGVLGGLVPLAGLFFINTFSYLLSALLIRSLGNDKPQTDASLSAPQNAAAYWRDIAKSFADLRSNRLLFSILLYANMGYLFWMVCWSAGLPTLAKQIGGGDPGTLGLLIGSYGIGNLVSSLFMTRFSYRQHLLVILCGWLAQAVGFVTLGLADGFILFAAAAVAGIGGPLTGIPTVTAIQTMVQPTNTGKIFSVNMLAQNGFGVLSSLLGAVWFGTWQVHTLFWQTDCCCWQW</sequence>
<evidence type="ECO:0000256" key="3">
    <source>
        <dbReference type="ARBA" id="ARBA00022475"/>
    </source>
</evidence>
<feature type="transmembrane region" description="Helical" evidence="7">
    <location>
        <begin position="43"/>
        <end position="64"/>
    </location>
</feature>
<name>A0A939BTR9_9BACL</name>
<dbReference type="InterPro" id="IPR010290">
    <property type="entry name" value="TM_effector"/>
</dbReference>
<dbReference type="RefSeq" id="WP_338028532.1">
    <property type="nucleotide sequence ID" value="NZ_BAABIN010000038.1"/>
</dbReference>
<keyword evidence="6 7" id="KW-0472">Membrane</keyword>